<evidence type="ECO:0000313" key="12">
    <source>
        <dbReference type="Proteomes" id="UP000320461"/>
    </source>
</evidence>
<evidence type="ECO:0000256" key="3">
    <source>
        <dbReference type="ARBA" id="ARBA00022555"/>
    </source>
</evidence>
<feature type="domain" description="Exoribonuclease phosphorolytic" evidence="10">
    <location>
        <begin position="168"/>
        <end position="233"/>
    </location>
</feature>
<keyword evidence="6" id="KW-0694">RNA-binding</keyword>
<dbReference type="InterPro" id="IPR050080">
    <property type="entry name" value="RNase_PH"/>
</dbReference>
<comment type="similarity">
    <text evidence="1 7">Belongs to the RNase PH family.</text>
</comment>
<dbReference type="EC" id="2.7.7.56" evidence="7"/>
<dbReference type="PANTHER" id="PTHR11953">
    <property type="entry name" value="EXOSOME COMPLEX COMPONENT"/>
    <property type="match status" value="1"/>
</dbReference>
<comment type="catalytic activity">
    <reaction evidence="7">
        <text>tRNA(n+1) + phosphate = tRNA(n) + a ribonucleoside 5'-diphosphate</text>
        <dbReference type="Rhea" id="RHEA:10628"/>
        <dbReference type="Rhea" id="RHEA-COMP:17343"/>
        <dbReference type="Rhea" id="RHEA-COMP:17344"/>
        <dbReference type="ChEBI" id="CHEBI:43474"/>
        <dbReference type="ChEBI" id="CHEBI:57930"/>
        <dbReference type="ChEBI" id="CHEBI:173114"/>
        <dbReference type="EC" id="2.7.7.56"/>
    </reaction>
</comment>
<dbReference type="InterPro" id="IPR015847">
    <property type="entry name" value="ExoRNase_PH_dom2"/>
</dbReference>
<organism evidence="11 12">
    <name type="scientific">Cellulomonas gelida</name>
    <dbReference type="NCBI Taxonomy" id="1712"/>
    <lineage>
        <taxon>Bacteria</taxon>
        <taxon>Bacillati</taxon>
        <taxon>Actinomycetota</taxon>
        <taxon>Actinomycetes</taxon>
        <taxon>Micrococcales</taxon>
        <taxon>Cellulomonadaceae</taxon>
        <taxon>Cellulomonas</taxon>
    </lineage>
</organism>
<feature type="domain" description="Exoribonuclease phosphorolytic" evidence="9">
    <location>
        <begin position="18"/>
        <end position="148"/>
    </location>
</feature>
<comment type="caution">
    <text evidence="11">The sequence shown here is derived from an EMBL/GenBank/DDBJ whole genome shotgun (WGS) entry which is preliminary data.</text>
</comment>
<evidence type="ECO:0000256" key="1">
    <source>
        <dbReference type="ARBA" id="ARBA00006678"/>
    </source>
</evidence>
<feature type="binding site" evidence="7">
    <location>
        <position position="94"/>
    </location>
    <ligand>
        <name>phosphate</name>
        <dbReference type="ChEBI" id="CHEBI:43474"/>
        <note>substrate</note>
    </ligand>
</feature>
<dbReference type="EMBL" id="BJLQ01000003">
    <property type="protein sequence ID" value="GEA83203.1"/>
    <property type="molecule type" value="Genomic_DNA"/>
</dbReference>
<evidence type="ECO:0000256" key="8">
    <source>
        <dbReference type="SAM" id="MobiDB-lite"/>
    </source>
</evidence>
<evidence type="ECO:0000256" key="6">
    <source>
        <dbReference type="ARBA" id="ARBA00022884"/>
    </source>
</evidence>
<evidence type="ECO:0000256" key="4">
    <source>
        <dbReference type="ARBA" id="ARBA00022694"/>
    </source>
</evidence>
<evidence type="ECO:0000259" key="10">
    <source>
        <dbReference type="Pfam" id="PF03725"/>
    </source>
</evidence>
<dbReference type="PROSITE" id="PS01277">
    <property type="entry name" value="RIBONUCLEASE_PH"/>
    <property type="match status" value="1"/>
</dbReference>
<dbReference type="InterPro" id="IPR018336">
    <property type="entry name" value="RNase_PH_CS"/>
</dbReference>
<dbReference type="PANTHER" id="PTHR11953:SF0">
    <property type="entry name" value="EXOSOME COMPLEX COMPONENT RRP41"/>
    <property type="match status" value="1"/>
</dbReference>
<keyword evidence="5 7" id="KW-0548">Nucleotidyltransferase</keyword>
<keyword evidence="12" id="KW-1185">Reference proteome</keyword>
<keyword evidence="4 7" id="KW-0819">tRNA processing</keyword>
<dbReference type="HAMAP" id="MF_00564">
    <property type="entry name" value="RNase_PH"/>
    <property type="match status" value="1"/>
</dbReference>
<comment type="subunit">
    <text evidence="7">Homohexameric ring arranged as a trimer of dimers.</text>
</comment>
<proteinExistence type="inferred from homology"/>
<sequence>MSASPVTSARPDGRTPDELRPVTITRRFLSAGEGSVLVEFGGTKVLCVASFTEGVPRWRKGSGQGWVTAEYSMLPRATDSRSDRESVRGKIGGRTHEISRLIGRSLRAVIDVGALGENTIVLDCDVLQADGGTRTASITGAYVALADAVAWAKERGIIARGRTVLRDSVSAVSVGIVDGVPVLDLPYVEDVRADTDMNVVVTGSGAFVEVQGTAEHAPFVRSELDALLDLALAGTSRLAALQAAALAQPASDGSATRAAEPEAAQGSGSAGATTAAQA</sequence>
<dbReference type="GO" id="GO:0000175">
    <property type="term" value="F:3'-5'-RNA exonuclease activity"/>
    <property type="evidence" value="ECO:0007669"/>
    <property type="project" value="UniProtKB-UniRule"/>
</dbReference>
<dbReference type="InterPro" id="IPR002381">
    <property type="entry name" value="RNase_PH_bac-type"/>
</dbReference>
<dbReference type="Pfam" id="PF03725">
    <property type="entry name" value="RNase_PH_C"/>
    <property type="match status" value="1"/>
</dbReference>
<dbReference type="GO" id="GO:0016075">
    <property type="term" value="P:rRNA catabolic process"/>
    <property type="evidence" value="ECO:0007669"/>
    <property type="project" value="UniProtKB-UniRule"/>
</dbReference>
<keyword evidence="2 7" id="KW-0698">rRNA processing</keyword>
<dbReference type="InterPro" id="IPR001247">
    <property type="entry name" value="ExoRNase_PH_dom1"/>
</dbReference>
<evidence type="ECO:0000256" key="5">
    <source>
        <dbReference type="ARBA" id="ARBA00022695"/>
    </source>
</evidence>
<feature type="region of interest" description="Disordered" evidence="8">
    <location>
        <begin position="251"/>
        <end position="278"/>
    </location>
</feature>
<dbReference type="GO" id="GO:0009022">
    <property type="term" value="F:tRNA nucleotidyltransferase activity"/>
    <property type="evidence" value="ECO:0007669"/>
    <property type="project" value="UniProtKB-UniRule"/>
</dbReference>
<dbReference type="OrthoDB" id="9802265at2"/>
<name>A0A4Y3KH41_9CELL</name>
<dbReference type="SUPFAM" id="SSF55666">
    <property type="entry name" value="Ribonuclease PH domain 2-like"/>
    <property type="match status" value="1"/>
</dbReference>
<protein>
    <recommendedName>
        <fullName evidence="7">Ribonuclease PH</fullName>
        <shortName evidence="7">RNase PH</shortName>
        <ecNumber evidence="7">2.7.7.56</ecNumber>
    </recommendedName>
    <alternativeName>
        <fullName evidence="7">tRNA nucleotidyltransferase</fullName>
    </alternativeName>
</protein>
<dbReference type="Pfam" id="PF01138">
    <property type="entry name" value="RNase_PH"/>
    <property type="match status" value="1"/>
</dbReference>
<gene>
    <name evidence="7 11" type="primary">rph</name>
    <name evidence="11" type="ORF">CGE01nite_04540</name>
</gene>
<comment type="function">
    <text evidence="7">Phosphorolytic 3'-5' exoribonuclease that plays an important role in tRNA 3'-end maturation. Removes nucleotide residues following the 3'-CCA terminus of tRNAs; can also add nucleotides to the ends of RNA molecules by using nucleoside diphosphates as substrates, but this may not be physiologically important. Probably plays a role in initiation of 16S rRNA degradation (leading to ribosome degradation) during starvation.</text>
</comment>
<dbReference type="FunFam" id="3.30.230.70:FF:000003">
    <property type="entry name" value="Ribonuclease PH"/>
    <property type="match status" value="1"/>
</dbReference>
<evidence type="ECO:0000259" key="9">
    <source>
        <dbReference type="Pfam" id="PF01138"/>
    </source>
</evidence>
<evidence type="ECO:0000256" key="7">
    <source>
        <dbReference type="HAMAP-Rule" id="MF_00564"/>
    </source>
</evidence>
<feature type="compositionally biased region" description="Low complexity" evidence="8">
    <location>
        <begin position="261"/>
        <end position="278"/>
    </location>
</feature>
<evidence type="ECO:0000313" key="11">
    <source>
        <dbReference type="EMBL" id="GEA83203.1"/>
    </source>
</evidence>
<feature type="binding site" evidence="7">
    <location>
        <begin position="132"/>
        <end position="134"/>
    </location>
    <ligand>
        <name>phosphate</name>
        <dbReference type="ChEBI" id="CHEBI:43474"/>
        <note>substrate</note>
    </ligand>
</feature>
<dbReference type="InterPro" id="IPR020568">
    <property type="entry name" value="Ribosomal_Su5_D2-typ_SF"/>
</dbReference>
<dbReference type="InterPro" id="IPR027408">
    <property type="entry name" value="PNPase/RNase_PH_dom_sf"/>
</dbReference>
<dbReference type="NCBIfam" id="TIGR01966">
    <property type="entry name" value="RNasePH"/>
    <property type="match status" value="1"/>
</dbReference>
<dbReference type="GO" id="GO:0031125">
    <property type="term" value="P:rRNA 3'-end processing"/>
    <property type="evidence" value="ECO:0007669"/>
    <property type="project" value="UniProtKB-ARBA"/>
</dbReference>
<dbReference type="Proteomes" id="UP000320461">
    <property type="component" value="Unassembled WGS sequence"/>
</dbReference>
<dbReference type="GO" id="GO:0008033">
    <property type="term" value="P:tRNA processing"/>
    <property type="evidence" value="ECO:0007669"/>
    <property type="project" value="UniProtKB-UniRule"/>
</dbReference>
<accession>A0A4Y3KH41</accession>
<dbReference type="SUPFAM" id="SSF54211">
    <property type="entry name" value="Ribosomal protein S5 domain 2-like"/>
    <property type="match status" value="1"/>
</dbReference>
<dbReference type="InterPro" id="IPR036345">
    <property type="entry name" value="ExoRNase_PH_dom2_sf"/>
</dbReference>
<dbReference type="AlphaFoldDB" id="A0A4Y3KH41"/>
<keyword evidence="3 7" id="KW-0820">tRNA-binding</keyword>
<dbReference type="RefSeq" id="WP_048342596.1">
    <property type="nucleotide sequence ID" value="NZ_BJLQ01000003.1"/>
</dbReference>
<dbReference type="Gene3D" id="3.30.230.70">
    <property type="entry name" value="GHMP Kinase, N-terminal domain"/>
    <property type="match status" value="1"/>
</dbReference>
<evidence type="ECO:0000256" key="2">
    <source>
        <dbReference type="ARBA" id="ARBA00022552"/>
    </source>
</evidence>
<keyword evidence="7" id="KW-0808">Transferase</keyword>
<reference evidence="11 12" key="1">
    <citation type="submission" date="2019-06" db="EMBL/GenBank/DDBJ databases">
        <title>Whole genome shotgun sequence of Cellulomonas gelida NBRC 3748.</title>
        <authorList>
            <person name="Hosoyama A."/>
            <person name="Uohara A."/>
            <person name="Ohji S."/>
            <person name="Ichikawa N."/>
        </authorList>
    </citation>
    <scope>NUCLEOTIDE SEQUENCE [LARGE SCALE GENOMIC DNA]</scope>
    <source>
        <strain evidence="11 12">NBRC 3748</strain>
    </source>
</reference>
<dbReference type="GO" id="GO:0000049">
    <property type="term" value="F:tRNA binding"/>
    <property type="evidence" value="ECO:0007669"/>
    <property type="project" value="UniProtKB-UniRule"/>
</dbReference>